<reference evidence="1" key="1">
    <citation type="submission" date="2020-11" db="EMBL/GenBank/DDBJ databases">
        <authorList>
            <consortium name="DOE Joint Genome Institute"/>
            <person name="Ahrendt S."/>
            <person name="Riley R."/>
            <person name="Andreopoulos W."/>
            <person name="LaButti K."/>
            <person name="Pangilinan J."/>
            <person name="Ruiz-duenas F.J."/>
            <person name="Barrasa J.M."/>
            <person name="Sanchez-Garcia M."/>
            <person name="Camarero S."/>
            <person name="Miyauchi S."/>
            <person name="Serrano A."/>
            <person name="Linde D."/>
            <person name="Babiker R."/>
            <person name="Drula E."/>
            <person name="Ayuso-Fernandez I."/>
            <person name="Pacheco R."/>
            <person name="Padilla G."/>
            <person name="Ferreira P."/>
            <person name="Barriuso J."/>
            <person name="Kellner H."/>
            <person name="Castanera R."/>
            <person name="Alfaro M."/>
            <person name="Ramirez L."/>
            <person name="Pisabarro A.G."/>
            <person name="Kuo A."/>
            <person name="Tritt A."/>
            <person name="Lipzen A."/>
            <person name="He G."/>
            <person name="Yan M."/>
            <person name="Ng V."/>
            <person name="Cullen D."/>
            <person name="Martin F."/>
            <person name="Rosso M.-N."/>
            <person name="Henrissat B."/>
            <person name="Hibbett D."/>
            <person name="Martinez A.T."/>
            <person name="Grigoriev I.V."/>
        </authorList>
    </citation>
    <scope>NUCLEOTIDE SEQUENCE</scope>
    <source>
        <strain evidence="1">AH 44721</strain>
    </source>
</reference>
<dbReference type="Proteomes" id="UP000724874">
    <property type="component" value="Unassembled WGS sequence"/>
</dbReference>
<keyword evidence="2" id="KW-1185">Reference proteome</keyword>
<dbReference type="AlphaFoldDB" id="A0A9P5ND04"/>
<organism evidence="1 2">
    <name type="scientific">Gymnopilus junonius</name>
    <name type="common">Spectacular rustgill mushroom</name>
    <name type="synonym">Gymnopilus spectabilis subsp. junonius</name>
    <dbReference type="NCBI Taxonomy" id="109634"/>
    <lineage>
        <taxon>Eukaryota</taxon>
        <taxon>Fungi</taxon>
        <taxon>Dikarya</taxon>
        <taxon>Basidiomycota</taxon>
        <taxon>Agaricomycotina</taxon>
        <taxon>Agaricomycetes</taxon>
        <taxon>Agaricomycetidae</taxon>
        <taxon>Agaricales</taxon>
        <taxon>Agaricineae</taxon>
        <taxon>Hymenogastraceae</taxon>
        <taxon>Gymnopilus</taxon>
    </lineage>
</organism>
<gene>
    <name evidence="1" type="ORF">CPB84DRAFT_1751216</name>
</gene>
<proteinExistence type="predicted"/>
<accession>A0A9P5ND04</accession>
<evidence type="ECO:0000313" key="1">
    <source>
        <dbReference type="EMBL" id="KAF8881276.1"/>
    </source>
</evidence>
<sequence>MDVLGPFQPNIMLLVDPTPAEARPPLVLIDTLKYHHGTSFTPTAPPAAAPVNNGHGSVWSMFVDVVRRSGRSFKQTVSVSLGFTRVVRPAAKSLLRFAARPSSARQTEAARLPLYPLLLI</sequence>
<dbReference type="EMBL" id="JADNYJ010000133">
    <property type="protein sequence ID" value="KAF8881276.1"/>
    <property type="molecule type" value="Genomic_DNA"/>
</dbReference>
<comment type="caution">
    <text evidence="1">The sequence shown here is derived from an EMBL/GenBank/DDBJ whole genome shotgun (WGS) entry which is preliminary data.</text>
</comment>
<evidence type="ECO:0000313" key="2">
    <source>
        <dbReference type="Proteomes" id="UP000724874"/>
    </source>
</evidence>
<name>A0A9P5ND04_GYMJU</name>
<protein>
    <submittedName>
        <fullName evidence="1">Uncharacterized protein</fullName>
    </submittedName>
</protein>